<feature type="domain" description="Tyrosine specific protein phosphatases" evidence="7">
    <location>
        <begin position="27"/>
        <end position="85"/>
    </location>
</feature>
<evidence type="ECO:0000313" key="9">
    <source>
        <dbReference type="Proteomes" id="UP000308652"/>
    </source>
</evidence>
<dbReference type="STRING" id="68775.A0A5C3M0B0"/>
<feature type="region of interest" description="Disordered" evidence="5">
    <location>
        <begin position="140"/>
        <end position="160"/>
    </location>
</feature>
<dbReference type="PANTHER" id="PTHR45848:SF4">
    <property type="entry name" value="DUAL SPECIFICITY PROTEIN PHOSPHATASE 12"/>
    <property type="match status" value="1"/>
</dbReference>
<keyword evidence="4" id="KW-0904">Protein phosphatase</keyword>
<dbReference type="CDD" id="cd14498">
    <property type="entry name" value="DSP"/>
    <property type="match status" value="1"/>
</dbReference>
<protein>
    <recommendedName>
        <fullName evidence="2">protein-tyrosine-phosphatase</fullName>
        <ecNumber evidence="2">3.1.3.48</ecNumber>
    </recommendedName>
</protein>
<feature type="compositionally biased region" description="Acidic residues" evidence="5">
    <location>
        <begin position="243"/>
        <end position="254"/>
    </location>
</feature>
<evidence type="ECO:0000259" key="6">
    <source>
        <dbReference type="PROSITE" id="PS50054"/>
    </source>
</evidence>
<feature type="region of interest" description="Disordered" evidence="5">
    <location>
        <begin position="177"/>
        <end position="274"/>
    </location>
</feature>
<feature type="compositionally biased region" description="Low complexity" evidence="5">
    <location>
        <begin position="143"/>
        <end position="156"/>
    </location>
</feature>
<dbReference type="GO" id="GO:0008138">
    <property type="term" value="F:protein tyrosine/serine/threonine phosphatase activity"/>
    <property type="evidence" value="ECO:0007669"/>
    <property type="project" value="TreeGrafter"/>
</dbReference>
<feature type="compositionally biased region" description="Polar residues" evidence="5">
    <location>
        <begin position="230"/>
        <end position="241"/>
    </location>
</feature>
<keyword evidence="3" id="KW-0378">Hydrolase</keyword>
<evidence type="ECO:0000256" key="2">
    <source>
        <dbReference type="ARBA" id="ARBA00013064"/>
    </source>
</evidence>
<accession>A0A5C3M0B0</accession>
<dbReference type="Pfam" id="PF00782">
    <property type="entry name" value="DSPc"/>
    <property type="match status" value="1"/>
</dbReference>
<feature type="domain" description="Tyrosine-protein phosphatase" evidence="6">
    <location>
        <begin position="1"/>
        <end position="106"/>
    </location>
</feature>
<dbReference type="InterPro" id="IPR000387">
    <property type="entry name" value="Tyr_Pase_dom"/>
</dbReference>
<sequence>MILSTVGKTFIRHQILLDDTENEDILIHLLPSIHFIQAELEKGRGVLVHCQAGVSRSATIVTAYLMYSRNMDTTTALELIRRSRPYVEPNQNFLRQLELFHRAHFKISPRDKAIRMFYMDRAVEEVMNGDGSLPDTGMFAKYPRTPTGSVPSTPGGPRRRIRCKMCRTELATREHMLDHGQLGAATPAAGTPAVSRRPSTSQPISRQSSTSQSRSRLGSSHEPPLRRPSMLSQNLEPQTLASAEEEQIEQEDGEPILTTSINQPGSLATRRGSAGHSLSLHNLRSMSNTMTTALSMSALETEDDEEGQGGPTPQLTPSINDDQALHSSIETARLLGRRLSEAMISSNVDVQTPIAEVPPSVEDGTVPAETIQDTVPSIPLTESPRSPSAFSSPHDLATQLYANPKLAALRSTPTTTPVPHGNRPIPPLISPGVSPPILANPKCSGYFVEPMKWMESFLESGQLAGKIICPNKKCGAKLGNLDWAGMRCGCNEWVTPAFCISRSKVDEVV</sequence>
<name>A0A5C3M0B0_9AGAR</name>
<organism evidence="8 9">
    <name type="scientific">Crucibulum laeve</name>
    <dbReference type="NCBI Taxonomy" id="68775"/>
    <lineage>
        <taxon>Eukaryota</taxon>
        <taxon>Fungi</taxon>
        <taxon>Dikarya</taxon>
        <taxon>Basidiomycota</taxon>
        <taxon>Agaricomycotina</taxon>
        <taxon>Agaricomycetes</taxon>
        <taxon>Agaricomycetidae</taxon>
        <taxon>Agaricales</taxon>
        <taxon>Agaricineae</taxon>
        <taxon>Nidulariaceae</taxon>
        <taxon>Crucibulum</taxon>
    </lineage>
</organism>
<dbReference type="GO" id="GO:0004725">
    <property type="term" value="F:protein tyrosine phosphatase activity"/>
    <property type="evidence" value="ECO:0007669"/>
    <property type="project" value="UniProtKB-EC"/>
</dbReference>
<dbReference type="SMART" id="SM00195">
    <property type="entry name" value="DSPc"/>
    <property type="match status" value="1"/>
</dbReference>
<dbReference type="PROSITE" id="PS50054">
    <property type="entry name" value="TYR_PHOSPHATASE_DUAL"/>
    <property type="match status" value="1"/>
</dbReference>
<feature type="region of interest" description="Disordered" evidence="5">
    <location>
        <begin position="298"/>
        <end position="320"/>
    </location>
</feature>
<dbReference type="AlphaFoldDB" id="A0A5C3M0B0"/>
<feature type="compositionally biased region" description="Low complexity" evidence="5">
    <location>
        <begin position="183"/>
        <end position="220"/>
    </location>
</feature>
<dbReference type="OrthoDB" id="2017893at2759"/>
<dbReference type="Proteomes" id="UP000308652">
    <property type="component" value="Unassembled WGS sequence"/>
</dbReference>
<keyword evidence="9" id="KW-1185">Reference proteome</keyword>
<gene>
    <name evidence="8" type="ORF">BDQ12DRAFT_689589</name>
</gene>
<dbReference type="GO" id="GO:0005634">
    <property type="term" value="C:nucleus"/>
    <property type="evidence" value="ECO:0007669"/>
    <property type="project" value="TreeGrafter"/>
</dbReference>
<dbReference type="InterPro" id="IPR020422">
    <property type="entry name" value="TYR_PHOSPHATASE_DUAL_dom"/>
</dbReference>
<evidence type="ECO:0000256" key="4">
    <source>
        <dbReference type="ARBA" id="ARBA00022912"/>
    </source>
</evidence>
<dbReference type="PANTHER" id="PTHR45848">
    <property type="entry name" value="DUAL SPECIFICITY PROTEIN PHOSPHATASE 12 FAMILY MEMBER"/>
    <property type="match status" value="1"/>
</dbReference>
<dbReference type="SUPFAM" id="SSF52799">
    <property type="entry name" value="(Phosphotyrosine protein) phosphatases II"/>
    <property type="match status" value="1"/>
</dbReference>
<comment type="similarity">
    <text evidence="1">Belongs to the protein-tyrosine phosphatase family. Non-receptor class dual specificity subfamily.</text>
</comment>
<dbReference type="PROSITE" id="PS00383">
    <property type="entry name" value="TYR_PHOSPHATASE_1"/>
    <property type="match status" value="1"/>
</dbReference>
<dbReference type="EC" id="3.1.3.48" evidence="2"/>
<feature type="compositionally biased region" description="Polar residues" evidence="5">
    <location>
        <begin position="311"/>
        <end position="320"/>
    </location>
</feature>
<reference evidence="8 9" key="1">
    <citation type="journal article" date="2019" name="Nat. Ecol. Evol.">
        <title>Megaphylogeny resolves global patterns of mushroom evolution.</title>
        <authorList>
            <person name="Varga T."/>
            <person name="Krizsan K."/>
            <person name="Foldi C."/>
            <person name="Dima B."/>
            <person name="Sanchez-Garcia M."/>
            <person name="Sanchez-Ramirez S."/>
            <person name="Szollosi G.J."/>
            <person name="Szarkandi J.G."/>
            <person name="Papp V."/>
            <person name="Albert L."/>
            <person name="Andreopoulos W."/>
            <person name="Angelini C."/>
            <person name="Antonin V."/>
            <person name="Barry K.W."/>
            <person name="Bougher N.L."/>
            <person name="Buchanan P."/>
            <person name="Buyck B."/>
            <person name="Bense V."/>
            <person name="Catcheside P."/>
            <person name="Chovatia M."/>
            <person name="Cooper J."/>
            <person name="Damon W."/>
            <person name="Desjardin D."/>
            <person name="Finy P."/>
            <person name="Geml J."/>
            <person name="Haridas S."/>
            <person name="Hughes K."/>
            <person name="Justo A."/>
            <person name="Karasinski D."/>
            <person name="Kautmanova I."/>
            <person name="Kiss B."/>
            <person name="Kocsube S."/>
            <person name="Kotiranta H."/>
            <person name="LaButti K.M."/>
            <person name="Lechner B.E."/>
            <person name="Liimatainen K."/>
            <person name="Lipzen A."/>
            <person name="Lukacs Z."/>
            <person name="Mihaltcheva S."/>
            <person name="Morgado L.N."/>
            <person name="Niskanen T."/>
            <person name="Noordeloos M.E."/>
            <person name="Ohm R.A."/>
            <person name="Ortiz-Santana B."/>
            <person name="Ovrebo C."/>
            <person name="Racz N."/>
            <person name="Riley R."/>
            <person name="Savchenko A."/>
            <person name="Shiryaev A."/>
            <person name="Soop K."/>
            <person name="Spirin V."/>
            <person name="Szebenyi C."/>
            <person name="Tomsovsky M."/>
            <person name="Tulloss R.E."/>
            <person name="Uehling J."/>
            <person name="Grigoriev I.V."/>
            <person name="Vagvolgyi C."/>
            <person name="Papp T."/>
            <person name="Martin F.M."/>
            <person name="Miettinen O."/>
            <person name="Hibbett D.S."/>
            <person name="Nagy L.G."/>
        </authorList>
    </citation>
    <scope>NUCLEOTIDE SEQUENCE [LARGE SCALE GENOMIC DNA]</scope>
    <source>
        <strain evidence="8 9">CBS 166.37</strain>
    </source>
</reference>
<evidence type="ECO:0000313" key="8">
    <source>
        <dbReference type="EMBL" id="TFK34431.1"/>
    </source>
</evidence>
<feature type="compositionally biased region" description="Polar residues" evidence="5">
    <location>
        <begin position="257"/>
        <end position="266"/>
    </location>
</feature>
<dbReference type="InterPro" id="IPR000340">
    <property type="entry name" value="Dual-sp_phosphatase_cat-dom"/>
</dbReference>
<evidence type="ECO:0000256" key="3">
    <source>
        <dbReference type="ARBA" id="ARBA00022801"/>
    </source>
</evidence>
<dbReference type="EMBL" id="ML213631">
    <property type="protein sequence ID" value="TFK34431.1"/>
    <property type="molecule type" value="Genomic_DNA"/>
</dbReference>
<proteinExistence type="inferred from homology"/>
<dbReference type="PROSITE" id="PS50056">
    <property type="entry name" value="TYR_PHOSPHATASE_2"/>
    <property type="match status" value="1"/>
</dbReference>
<evidence type="ECO:0000259" key="7">
    <source>
        <dbReference type="PROSITE" id="PS50056"/>
    </source>
</evidence>
<dbReference type="InterPro" id="IPR029021">
    <property type="entry name" value="Prot-tyrosine_phosphatase-like"/>
</dbReference>
<evidence type="ECO:0000256" key="1">
    <source>
        <dbReference type="ARBA" id="ARBA00008601"/>
    </source>
</evidence>
<dbReference type="InterPro" id="IPR016130">
    <property type="entry name" value="Tyr_Pase_AS"/>
</dbReference>
<evidence type="ECO:0000256" key="5">
    <source>
        <dbReference type="SAM" id="MobiDB-lite"/>
    </source>
</evidence>
<dbReference type="Gene3D" id="3.90.190.10">
    <property type="entry name" value="Protein tyrosine phosphatase superfamily"/>
    <property type="match status" value="1"/>
</dbReference>